<dbReference type="CDD" id="cd09859">
    <property type="entry name" value="PIN_53EXO"/>
    <property type="match status" value="1"/>
</dbReference>
<evidence type="ECO:0000313" key="5">
    <source>
        <dbReference type="EMBL" id="KKP45102.1"/>
    </source>
</evidence>
<dbReference type="GO" id="GO:0003677">
    <property type="term" value="F:DNA binding"/>
    <property type="evidence" value="ECO:0007669"/>
    <property type="project" value="UniProtKB-KW"/>
</dbReference>
<dbReference type="InterPro" id="IPR020045">
    <property type="entry name" value="DNA_polI_H3TH"/>
</dbReference>
<dbReference type="SMART" id="SM00279">
    <property type="entry name" value="HhH2"/>
    <property type="match status" value="1"/>
</dbReference>
<comment type="caution">
    <text evidence="5">The sequence shown here is derived from an EMBL/GenBank/DDBJ whole genome shotgun (WGS) entry which is preliminary data.</text>
</comment>
<keyword evidence="1" id="KW-0540">Nuclease</keyword>
<dbReference type="Proteomes" id="UP000034778">
    <property type="component" value="Unassembled WGS sequence"/>
</dbReference>
<dbReference type="InterPro" id="IPR020046">
    <property type="entry name" value="5-3_exonucl_a-hlix_arch_N"/>
</dbReference>
<dbReference type="InterPro" id="IPR029060">
    <property type="entry name" value="PIN-like_dom_sf"/>
</dbReference>
<dbReference type="SMART" id="SM00475">
    <property type="entry name" value="53EXOc"/>
    <property type="match status" value="1"/>
</dbReference>
<feature type="domain" description="5'-3' exonuclease" evidence="4">
    <location>
        <begin position="3"/>
        <end position="277"/>
    </location>
</feature>
<dbReference type="InterPro" id="IPR038969">
    <property type="entry name" value="FEN"/>
</dbReference>
<dbReference type="GO" id="GO:0008409">
    <property type="term" value="F:5'-3' exonuclease activity"/>
    <property type="evidence" value="ECO:0007669"/>
    <property type="project" value="InterPro"/>
</dbReference>
<dbReference type="InterPro" id="IPR002421">
    <property type="entry name" value="5-3_exonuclease"/>
</dbReference>
<proteinExistence type="predicted"/>
<dbReference type="Pfam" id="PF02739">
    <property type="entry name" value="5_3_exonuc_N"/>
    <property type="match status" value="1"/>
</dbReference>
<dbReference type="GO" id="GO:0033567">
    <property type="term" value="P:DNA replication, Okazaki fragment processing"/>
    <property type="evidence" value="ECO:0007669"/>
    <property type="project" value="InterPro"/>
</dbReference>
<organism evidence="5 6">
    <name type="scientific">Candidatus Woesebacteria bacterium GW2011_GWB1_33_22</name>
    <dbReference type="NCBI Taxonomy" id="1618566"/>
    <lineage>
        <taxon>Bacteria</taxon>
        <taxon>Candidatus Woeseibacteriota</taxon>
    </lineage>
</organism>
<dbReference type="AlphaFoldDB" id="A0A0G0CP00"/>
<dbReference type="PANTHER" id="PTHR42646">
    <property type="entry name" value="FLAP ENDONUCLEASE XNI"/>
    <property type="match status" value="1"/>
</dbReference>
<dbReference type="SUPFAM" id="SSF88723">
    <property type="entry name" value="PIN domain-like"/>
    <property type="match status" value="1"/>
</dbReference>
<evidence type="ECO:0000256" key="2">
    <source>
        <dbReference type="ARBA" id="ARBA00022801"/>
    </source>
</evidence>
<sequence length="316" mass="35371">MQSKLVIFDGNALMHRAFHALPPLTTKKGEPINAVYGLVSMLLNVVENLKPTHIIFCFDEKEPTFRSKLLLTYQSQRPETSSDLIPQFFKAKDFLRAARIQNYSKSGFEADDVIGTIADSLQSTDYSKNKTVDRRPSAIDEVVVVTGDRDILQLVDDEKNIKLFMPIGGLANGKIFTEKETVERMGVAPNQIADYKGLVGDPSDNYFGIAGIGPKTAIGLLAKYKTLSNIYEHISEISEKLRSKLIEGKESANLSYKLATIVRNVPVKFNIENSNNWNLVSEKVLKLFEKYGFKTLTARIKALAKKIEDEKQGSLF</sequence>
<gene>
    <name evidence="5" type="ORF">UR35_C0003G0044</name>
</gene>
<dbReference type="Gene3D" id="3.40.50.1010">
    <property type="entry name" value="5'-nuclease"/>
    <property type="match status" value="1"/>
</dbReference>
<dbReference type="STRING" id="1618566.UR35_C0003G0044"/>
<evidence type="ECO:0000313" key="6">
    <source>
        <dbReference type="Proteomes" id="UP000034778"/>
    </source>
</evidence>
<dbReference type="EMBL" id="LBOW01000003">
    <property type="protein sequence ID" value="KKP45102.1"/>
    <property type="molecule type" value="Genomic_DNA"/>
</dbReference>
<dbReference type="CDD" id="cd09898">
    <property type="entry name" value="H3TH_53EXO"/>
    <property type="match status" value="1"/>
</dbReference>
<dbReference type="PANTHER" id="PTHR42646:SF2">
    <property type="entry name" value="5'-3' EXONUCLEASE FAMILY PROTEIN"/>
    <property type="match status" value="1"/>
</dbReference>
<evidence type="ECO:0000256" key="3">
    <source>
        <dbReference type="ARBA" id="ARBA00023125"/>
    </source>
</evidence>
<name>A0A0G0CP00_9BACT</name>
<dbReference type="InterPro" id="IPR008918">
    <property type="entry name" value="HhH2"/>
</dbReference>
<accession>A0A0G0CP00</accession>
<dbReference type="PATRIC" id="fig|1618566.3.peg.418"/>
<protein>
    <submittedName>
        <fullName evidence="5">Polymerase protein</fullName>
    </submittedName>
</protein>
<dbReference type="InterPro" id="IPR036279">
    <property type="entry name" value="5-3_exonuclease_C_sf"/>
</dbReference>
<keyword evidence="3" id="KW-0238">DNA-binding</keyword>
<dbReference type="GO" id="GO:0017108">
    <property type="term" value="F:5'-flap endonuclease activity"/>
    <property type="evidence" value="ECO:0007669"/>
    <property type="project" value="InterPro"/>
</dbReference>
<dbReference type="SUPFAM" id="SSF47807">
    <property type="entry name" value="5' to 3' exonuclease, C-terminal subdomain"/>
    <property type="match status" value="1"/>
</dbReference>
<dbReference type="Pfam" id="PF01367">
    <property type="entry name" value="5_3_exonuc"/>
    <property type="match status" value="1"/>
</dbReference>
<keyword evidence="2" id="KW-0378">Hydrolase</keyword>
<evidence type="ECO:0000259" key="4">
    <source>
        <dbReference type="SMART" id="SM00475"/>
    </source>
</evidence>
<dbReference type="Gene3D" id="1.10.150.20">
    <property type="entry name" value="5' to 3' exonuclease, C-terminal subdomain"/>
    <property type="match status" value="1"/>
</dbReference>
<dbReference type="FunFam" id="1.10.150.20:FF:000003">
    <property type="entry name" value="DNA polymerase I"/>
    <property type="match status" value="1"/>
</dbReference>
<evidence type="ECO:0000256" key="1">
    <source>
        <dbReference type="ARBA" id="ARBA00022722"/>
    </source>
</evidence>
<reference evidence="5 6" key="1">
    <citation type="journal article" date="2015" name="Nature">
        <title>rRNA introns, odd ribosomes, and small enigmatic genomes across a large radiation of phyla.</title>
        <authorList>
            <person name="Brown C.T."/>
            <person name="Hug L.A."/>
            <person name="Thomas B.C."/>
            <person name="Sharon I."/>
            <person name="Castelle C.J."/>
            <person name="Singh A."/>
            <person name="Wilkins M.J."/>
            <person name="Williams K.H."/>
            <person name="Banfield J.F."/>
        </authorList>
    </citation>
    <scope>NUCLEOTIDE SEQUENCE [LARGE SCALE GENOMIC DNA]</scope>
</reference>